<evidence type="ECO:0000313" key="2">
    <source>
        <dbReference type="EMBL" id="KAK7582308.1"/>
    </source>
</evidence>
<gene>
    <name evidence="2" type="ORF">V9T40_013753</name>
</gene>
<dbReference type="AlphaFoldDB" id="A0AAN9Y2S0"/>
<sequence>MTVITLTRLHFNSSGSYKCEVSTDRPNFETVVRNGNMTVMAFPNDIPKIDGIHTWYNVGDYISGNCTSMPSNPAAELSWYINQNKSDSWLLRKYPVMTTDEYLYSQALGIHFQLDKSHFGNKSQLELRCTAKIADLPEWHRTVTIQPAYSRLTNEKPAPDRYRNNFGPLTPPGSGSAPMKLQPARQLSSKQLTLKMKGSVTDALMENFRKHTLSSHREYLKRSQSTK</sequence>
<evidence type="ECO:0008006" key="4">
    <source>
        <dbReference type="Google" id="ProtNLM"/>
    </source>
</evidence>
<dbReference type="PANTHER" id="PTHR21261:SF15">
    <property type="entry name" value="BEATEN PATH IIIA, ISOFORM D-RELATED"/>
    <property type="match status" value="1"/>
</dbReference>
<dbReference type="Proteomes" id="UP001367676">
    <property type="component" value="Unassembled WGS sequence"/>
</dbReference>
<keyword evidence="3" id="KW-1185">Reference proteome</keyword>
<accession>A0AAN9Y2S0</accession>
<reference evidence="2 3" key="1">
    <citation type="submission" date="2024-03" db="EMBL/GenBank/DDBJ databases">
        <title>Adaptation during the transition from Ophiocordyceps entomopathogen to insect associate is accompanied by gene loss and intensified selection.</title>
        <authorList>
            <person name="Ward C.M."/>
            <person name="Onetto C.A."/>
            <person name="Borneman A.R."/>
        </authorList>
    </citation>
    <scope>NUCLEOTIDE SEQUENCE [LARGE SCALE GENOMIC DNA]</scope>
    <source>
        <strain evidence="2">AWRI1</strain>
        <tissue evidence="2">Single Adult Female</tissue>
    </source>
</reference>
<organism evidence="2 3">
    <name type="scientific">Parthenolecanium corni</name>
    <dbReference type="NCBI Taxonomy" id="536013"/>
    <lineage>
        <taxon>Eukaryota</taxon>
        <taxon>Metazoa</taxon>
        <taxon>Ecdysozoa</taxon>
        <taxon>Arthropoda</taxon>
        <taxon>Hexapoda</taxon>
        <taxon>Insecta</taxon>
        <taxon>Pterygota</taxon>
        <taxon>Neoptera</taxon>
        <taxon>Paraneoptera</taxon>
        <taxon>Hemiptera</taxon>
        <taxon>Sternorrhyncha</taxon>
        <taxon>Coccoidea</taxon>
        <taxon>Coccidae</taxon>
        <taxon>Parthenolecanium</taxon>
    </lineage>
</organism>
<dbReference type="PANTHER" id="PTHR21261">
    <property type="entry name" value="BEAT PROTEIN"/>
    <property type="match status" value="1"/>
</dbReference>
<feature type="region of interest" description="Disordered" evidence="1">
    <location>
        <begin position="154"/>
        <end position="188"/>
    </location>
</feature>
<feature type="compositionally biased region" description="Basic and acidic residues" evidence="1">
    <location>
        <begin position="154"/>
        <end position="163"/>
    </location>
</feature>
<name>A0AAN9Y2S0_9HEMI</name>
<comment type="caution">
    <text evidence="2">The sequence shown here is derived from an EMBL/GenBank/DDBJ whole genome shotgun (WGS) entry which is preliminary data.</text>
</comment>
<protein>
    <recommendedName>
        <fullName evidence="4">Ig-like domain-containing protein</fullName>
    </recommendedName>
</protein>
<evidence type="ECO:0000313" key="3">
    <source>
        <dbReference type="Proteomes" id="UP001367676"/>
    </source>
</evidence>
<evidence type="ECO:0000256" key="1">
    <source>
        <dbReference type="SAM" id="MobiDB-lite"/>
    </source>
</evidence>
<proteinExistence type="predicted"/>
<dbReference type="EMBL" id="JBBCAQ010000033">
    <property type="protein sequence ID" value="KAK7582308.1"/>
    <property type="molecule type" value="Genomic_DNA"/>
</dbReference>